<sequence>MSPHPVPPVPYPPGSINRPISSIGTNFIFPTNNSGKSLLLKVLQQRNVQCADQLFSVSDYEIITELRRGAQITMLPLPLIKHVFNDVNYTENSNDQSIVELALSRITSAIRETSCIETYAPALVDLLDSCLLHKMYMVTPTGQLKDSPHCRIASELLSSLFLG</sequence>
<dbReference type="WBParaSite" id="JU765_v2.g10917.t1">
    <property type="protein sequence ID" value="JU765_v2.g10917.t1"/>
    <property type="gene ID" value="JU765_v2.g10917"/>
</dbReference>
<proteinExistence type="predicted"/>
<organism evidence="1 2">
    <name type="scientific">Panagrolaimus sp. JU765</name>
    <dbReference type="NCBI Taxonomy" id="591449"/>
    <lineage>
        <taxon>Eukaryota</taxon>
        <taxon>Metazoa</taxon>
        <taxon>Ecdysozoa</taxon>
        <taxon>Nematoda</taxon>
        <taxon>Chromadorea</taxon>
        <taxon>Rhabditida</taxon>
        <taxon>Tylenchina</taxon>
        <taxon>Panagrolaimomorpha</taxon>
        <taxon>Panagrolaimoidea</taxon>
        <taxon>Panagrolaimidae</taxon>
        <taxon>Panagrolaimus</taxon>
    </lineage>
</organism>
<dbReference type="Proteomes" id="UP000887576">
    <property type="component" value="Unplaced"/>
</dbReference>
<protein>
    <submittedName>
        <fullName evidence="2">MutS-like protein</fullName>
    </submittedName>
</protein>
<accession>A0AC34PXN9</accession>
<reference evidence="2" key="1">
    <citation type="submission" date="2022-11" db="UniProtKB">
        <authorList>
            <consortium name="WormBaseParasite"/>
        </authorList>
    </citation>
    <scope>IDENTIFICATION</scope>
</reference>
<name>A0AC34PXN9_9BILA</name>
<evidence type="ECO:0000313" key="1">
    <source>
        <dbReference type="Proteomes" id="UP000887576"/>
    </source>
</evidence>
<evidence type="ECO:0000313" key="2">
    <source>
        <dbReference type="WBParaSite" id="JU765_v2.g10917.t1"/>
    </source>
</evidence>